<keyword evidence="1" id="KW-0472">Membrane</keyword>
<feature type="transmembrane region" description="Helical" evidence="1">
    <location>
        <begin position="39"/>
        <end position="56"/>
    </location>
</feature>
<reference evidence="2 3" key="1">
    <citation type="submission" date="2020-08" db="EMBL/GenBank/DDBJ databases">
        <title>Genomic Encyclopedia of Type Strains, Phase III (KMG-III): the genomes of soil and plant-associated and newly described type strains.</title>
        <authorList>
            <person name="Whitman W."/>
        </authorList>
    </citation>
    <scope>NUCLEOTIDE SEQUENCE [LARGE SCALE GENOMIC DNA]</scope>
    <source>
        <strain evidence="2 3">CECT 4113</strain>
    </source>
</reference>
<keyword evidence="3" id="KW-1185">Reference proteome</keyword>
<keyword evidence="1" id="KW-1133">Transmembrane helix</keyword>
<evidence type="ECO:0000256" key="1">
    <source>
        <dbReference type="SAM" id="Phobius"/>
    </source>
</evidence>
<evidence type="ECO:0000313" key="2">
    <source>
        <dbReference type="EMBL" id="MBB3134817.1"/>
    </source>
</evidence>
<protein>
    <submittedName>
        <fullName evidence="2">Uncharacterized protein</fullName>
    </submittedName>
</protein>
<keyword evidence="1" id="KW-0812">Transmembrane</keyword>
<sequence>MILHQKTYLCQDSAYPLNGNGVRKTYSSFRDFMQTSRHISFAILAVTLIAGSALLSEHAGLFAGAFHTEILARVENGDVVSAVDIAVMAQNAGSLDRAPAR</sequence>
<dbReference type="AlphaFoldDB" id="A0A7W5BKX0"/>
<dbReference type="EMBL" id="JACHXH010000008">
    <property type="protein sequence ID" value="MBB3134817.1"/>
    <property type="molecule type" value="Genomic_DNA"/>
</dbReference>
<evidence type="ECO:0000313" key="3">
    <source>
        <dbReference type="Proteomes" id="UP000518315"/>
    </source>
</evidence>
<gene>
    <name evidence="2" type="ORF">FHS26_002555</name>
</gene>
<comment type="caution">
    <text evidence="2">The sequence shown here is derived from an EMBL/GenBank/DDBJ whole genome shotgun (WGS) entry which is preliminary data.</text>
</comment>
<name>A0A7W5BKX0_9HYPH</name>
<accession>A0A7W5BKX0</accession>
<organism evidence="2 3">
    <name type="scientific">Rhizobium pisi</name>
    <dbReference type="NCBI Taxonomy" id="574561"/>
    <lineage>
        <taxon>Bacteria</taxon>
        <taxon>Pseudomonadati</taxon>
        <taxon>Pseudomonadota</taxon>
        <taxon>Alphaproteobacteria</taxon>
        <taxon>Hyphomicrobiales</taxon>
        <taxon>Rhizobiaceae</taxon>
        <taxon>Rhizobium/Agrobacterium group</taxon>
        <taxon>Rhizobium</taxon>
    </lineage>
</organism>
<proteinExistence type="predicted"/>
<dbReference type="Proteomes" id="UP000518315">
    <property type="component" value="Unassembled WGS sequence"/>
</dbReference>